<evidence type="ECO:0000256" key="2">
    <source>
        <dbReference type="ARBA" id="ARBA00022670"/>
    </source>
</evidence>
<dbReference type="InterPro" id="IPR054613">
    <property type="entry name" value="Peptidase_S78_dom"/>
</dbReference>
<evidence type="ECO:0000313" key="6">
    <source>
        <dbReference type="Proteomes" id="UP001596439"/>
    </source>
</evidence>
<reference evidence="6" key="1">
    <citation type="journal article" date="2019" name="Int. J. Syst. Evol. Microbiol.">
        <title>The Global Catalogue of Microorganisms (GCM) 10K type strain sequencing project: providing services to taxonomists for standard genome sequencing and annotation.</title>
        <authorList>
            <consortium name="The Broad Institute Genomics Platform"/>
            <consortium name="The Broad Institute Genome Sequencing Center for Infectious Disease"/>
            <person name="Wu L."/>
            <person name="Ma J."/>
        </authorList>
    </citation>
    <scope>NUCLEOTIDE SEQUENCE [LARGE SCALE GENOMIC DNA]</scope>
    <source>
        <strain evidence="6">CCUG 55590</strain>
    </source>
</reference>
<keyword evidence="6" id="KW-1185">Reference proteome</keyword>
<dbReference type="EMBL" id="JBHTCE010000001">
    <property type="protein sequence ID" value="MFC7389255.1"/>
    <property type="molecule type" value="Genomic_DNA"/>
</dbReference>
<evidence type="ECO:0000313" key="5">
    <source>
        <dbReference type="EMBL" id="MFC7389255.1"/>
    </source>
</evidence>
<feature type="domain" description="Prohead serine protease" evidence="4">
    <location>
        <begin position="12"/>
        <end position="171"/>
    </location>
</feature>
<dbReference type="Proteomes" id="UP001596439">
    <property type="component" value="Unassembled WGS sequence"/>
</dbReference>
<comment type="caution">
    <text evidence="5">The sequence shown here is derived from an EMBL/GenBank/DDBJ whole genome shotgun (WGS) entry which is preliminary data.</text>
</comment>
<accession>A0ABW2PMJ5</accession>
<gene>
    <name evidence="5" type="ORF">ACFQO8_03800</name>
</gene>
<keyword evidence="3" id="KW-0378">Hydrolase</keyword>
<dbReference type="NCBIfam" id="TIGR01543">
    <property type="entry name" value="proheadase_HK97"/>
    <property type="match status" value="1"/>
</dbReference>
<keyword evidence="2 5" id="KW-0645">Protease</keyword>
<sequence length="188" mass="21869">MHKRASYLTTEFRAEQEDDKLYIEGYFIKFNSETELFPGMYEEVAPEAITKSLKDNDVRSLFNHDTNLVLGRSGNKTLELRADDVGLWGRVEINQKDQQAMDAYHRIQRGDVTGCSFGFYPIKEEHESRAAGGDKFILREIDLFEVSPCVFPAYPQTEISARQQDLEAFKREKLQTRKRQLKERLQHG</sequence>
<name>A0ABW2PMJ5_9BACL</name>
<evidence type="ECO:0000256" key="1">
    <source>
        <dbReference type="ARBA" id="ARBA00022612"/>
    </source>
</evidence>
<dbReference type="Pfam" id="PF04586">
    <property type="entry name" value="Peptidase_S78"/>
    <property type="match status" value="1"/>
</dbReference>
<proteinExistence type="predicted"/>
<dbReference type="InterPro" id="IPR006433">
    <property type="entry name" value="Prohead_protease"/>
</dbReference>
<evidence type="ECO:0000259" key="4">
    <source>
        <dbReference type="Pfam" id="PF04586"/>
    </source>
</evidence>
<organism evidence="5 6">
    <name type="scientific">Exiguobacterium aestuarii</name>
    <dbReference type="NCBI Taxonomy" id="273527"/>
    <lineage>
        <taxon>Bacteria</taxon>
        <taxon>Bacillati</taxon>
        <taxon>Bacillota</taxon>
        <taxon>Bacilli</taxon>
        <taxon>Bacillales</taxon>
        <taxon>Bacillales Family XII. Incertae Sedis</taxon>
        <taxon>Exiguobacterium</taxon>
    </lineage>
</organism>
<evidence type="ECO:0000256" key="3">
    <source>
        <dbReference type="ARBA" id="ARBA00022801"/>
    </source>
</evidence>
<protein>
    <submittedName>
        <fullName evidence="5">HK97 family phage prohead protease</fullName>
    </submittedName>
</protein>
<dbReference type="GO" id="GO:0008233">
    <property type="term" value="F:peptidase activity"/>
    <property type="evidence" value="ECO:0007669"/>
    <property type="project" value="UniProtKB-KW"/>
</dbReference>
<dbReference type="GO" id="GO:0006508">
    <property type="term" value="P:proteolysis"/>
    <property type="evidence" value="ECO:0007669"/>
    <property type="project" value="UniProtKB-KW"/>
</dbReference>
<dbReference type="RefSeq" id="WP_214787088.1">
    <property type="nucleotide sequence ID" value="NZ_JANIEL010000051.1"/>
</dbReference>
<keyword evidence="1" id="KW-1188">Viral release from host cell</keyword>